<dbReference type="Proteomes" id="UP000198588">
    <property type="component" value="Unassembled WGS sequence"/>
</dbReference>
<keyword evidence="1" id="KW-1133">Transmembrane helix</keyword>
<proteinExistence type="predicted"/>
<organism evidence="2 3">
    <name type="scientific">Mesorhizobium qingshengii</name>
    <dbReference type="NCBI Taxonomy" id="1165689"/>
    <lineage>
        <taxon>Bacteria</taxon>
        <taxon>Pseudomonadati</taxon>
        <taxon>Pseudomonadota</taxon>
        <taxon>Alphaproteobacteria</taxon>
        <taxon>Hyphomicrobiales</taxon>
        <taxon>Phyllobacteriaceae</taxon>
        <taxon>Mesorhizobium</taxon>
    </lineage>
</organism>
<dbReference type="OrthoDB" id="8454473at2"/>
<dbReference type="STRING" id="1165689.SAMN02927914_01329"/>
<dbReference type="RefSeq" id="WP_091576179.1">
    <property type="nucleotide sequence ID" value="NZ_FMXM01000003.1"/>
</dbReference>
<name>A0A1G5WAJ9_9HYPH</name>
<feature type="transmembrane region" description="Helical" evidence="1">
    <location>
        <begin position="27"/>
        <end position="49"/>
    </location>
</feature>
<dbReference type="EMBL" id="FMXM01000003">
    <property type="protein sequence ID" value="SDA55110.1"/>
    <property type="molecule type" value="Genomic_DNA"/>
</dbReference>
<protein>
    <submittedName>
        <fullName evidence="2">Uncharacterized protein</fullName>
    </submittedName>
</protein>
<evidence type="ECO:0000313" key="2">
    <source>
        <dbReference type="EMBL" id="SDA55110.1"/>
    </source>
</evidence>
<keyword evidence="1" id="KW-0812">Transmembrane</keyword>
<dbReference type="AlphaFoldDB" id="A0A1G5WAJ9"/>
<gene>
    <name evidence="2" type="ORF">SAMN02927914_01329</name>
</gene>
<reference evidence="2 3" key="1">
    <citation type="submission" date="2016-10" db="EMBL/GenBank/DDBJ databases">
        <authorList>
            <person name="de Groot N.N."/>
        </authorList>
    </citation>
    <scope>NUCLEOTIDE SEQUENCE [LARGE SCALE GENOMIC DNA]</scope>
    <source>
        <strain evidence="2 3">CGMCC 1.12097</strain>
    </source>
</reference>
<evidence type="ECO:0000313" key="3">
    <source>
        <dbReference type="Proteomes" id="UP000198588"/>
    </source>
</evidence>
<evidence type="ECO:0000256" key="1">
    <source>
        <dbReference type="SAM" id="Phobius"/>
    </source>
</evidence>
<keyword evidence="1" id="KW-0472">Membrane</keyword>
<accession>A0A1G5WAJ9</accession>
<sequence>MSWLVRILLAGAGIVAGWFMPRDQIGYTIMQFVVFLLLILAASVVVLYLPKLRGIFTGSSNKKPD</sequence>